<evidence type="ECO:0000313" key="3">
    <source>
        <dbReference type="Proteomes" id="UP000799118"/>
    </source>
</evidence>
<accession>A0A6A4H9N6</accession>
<dbReference type="SUPFAM" id="SSF58100">
    <property type="entry name" value="Bacterial hemolysins"/>
    <property type="match status" value="1"/>
</dbReference>
<keyword evidence="1" id="KW-0472">Membrane</keyword>
<dbReference type="AlphaFoldDB" id="A0A6A4H9N6"/>
<keyword evidence="3" id="KW-1185">Reference proteome</keyword>
<sequence length="377" mass="40867">MSLRIFLQYRNTSFQSIGVQLLFIDSENLDTQKFAPTWNELEQQWTNILWGSRTTASNTLAVAYCTEFVTVIKPFIANLLGPAPPTTSVEVLQQYIAEAQSLETTAQATAESFTLLQGNLTTFVATFQKFATKQQAQDITEIDQFMDIKSLNTQIDTLNNEIAGVGAALGATIFIDVAVLGLFPEAAPLIVGFGVLAVAGEAIAFGILETELNNDYKQMTSDQSQISNLQANLQAISQANSTLASIKNQTATLTTQLGAFDAIWNAVVNDATQVISFLNMASNQTTIPLIFWATINNADCYYQAMATALNNYADGIADSGIPAPTQRCSLEPFVIDHAALHATAMRIISEGKAMAKAMAGKTNIARRLEMFLPFSEA</sequence>
<keyword evidence="1" id="KW-0812">Transmembrane</keyword>
<dbReference type="Proteomes" id="UP000799118">
    <property type="component" value="Unassembled WGS sequence"/>
</dbReference>
<dbReference type="OrthoDB" id="3026155at2759"/>
<feature type="transmembrane region" description="Helical" evidence="1">
    <location>
        <begin position="189"/>
        <end position="208"/>
    </location>
</feature>
<name>A0A6A4H9N6_9AGAR</name>
<evidence type="ECO:0000313" key="2">
    <source>
        <dbReference type="EMBL" id="KAE9394526.1"/>
    </source>
</evidence>
<feature type="transmembrane region" description="Helical" evidence="1">
    <location>
        <begin position="162"/>
        <end position="183"/>
    </location>
</feature>
<dbReference type="Gene3D" id="1.20.1170.10">
    <property type="match status" value="1"/>
</dbReference>
<evidence type="ECO:0000256" key="1">
    <source>
        <dbReference type="SAM" id="Phobius"/>
    </source>
</evidence>
<reference evidence="2" key="1">
    <citation type="journal article" date="2019" name="Environ. Microbiol.">
        <title>Fungal ecological strategies reflected in gene transcription - a case study of two litter decomposers.</title>
        <authorList>
            <person name="Barbi F."/>
            <person name="Kohler A."/>
            <person name="Barry K."/>
            <person name="Baskaran P."/>
            <person name="Daum C."/>
            <person name="Fauchery L."/>
            <person name="Ihrmark K."/>
            <person name="Kuo A."/>
            <person name="LaButti K."/>
            <person name="Lipzen A."/>
            <person name="Morin E."/>
            <person name="Grigoriev I.V."/>
            <person name="Henrissat B."/>
            <person name="Lindahl B."/>
            <person name="Martin F."/>
        </authorList>
    </citation>
    <scope>NUCLEOTIDE SEQUENCE</scope>
    <source>
        <strain evidence="2">JB14</strain>
    </source>
</reference>
<dbReference type="EMBL" id="ML769548">
    <property type="protein sequence ID" value="KAE9394526.1"/>
    <property type="molecule type" value="Genomic_DNA"/>
</dbReference>
<proteinExistence type="predicted"/>
<organism evidence="2 3">
    <name type="scientific">Gymnopus androsaceus JB14</name>
    <dbReference type="NCBI Taxonomy" id="1447944"/>
    <lineage>
        <taxon>Eukaryota</taxon>
        <taxon>Fungi</taxon>
        <taxon>Dikarya</taxon>
        <taxon>Basidiomycota</taxon>
        <taxon>Agaricomycotina</taxon>
        <taxon>Agaricomycetes</taxon>
        <taxon>Agaricomycetidae</taxon>
        <taxon>Agaricales</taxon>
        <taxon>Marasmiineae</taxon>
        <taxon>Omphalotaceae</taxon>
        <taxon>Gymnopus</taxon>
    </lineage>
</organism>
<protein>
    <submittedName>
        <fullName evidence="2">Uncharacterized protein</fullName>
    </submittedName>
</protein>
<keyword evidence="1" id="KW-1133">Transmembrane helix</keyword>
<gene>
    <name evidence="2" type="ORF">BT96DRAFT_1022490</name>
</gene>